<keyword evidence="2" id="KW-1185">Reference proteome</keyword>
<dbReference type="STRING" id="195105.CN97_08880"/>
<dbReference type="Proteomes" id="UP000028826">
    <property type="component" value="Unassembled WGS sequence"/>
</dbReference>
<dbReference type="eggNOG" id="COG1320">
    <property type="taxonomic scope" value="Bacteria"/>
</dbReference>
<accession>A0A086YA40</accession>
<gene>
    <name evidence="1" type="ORF">CN97_08880</name>
</gene>
<dbReference type="RefSeq" id="WP_035707324.1">
    <property type="nucleotide sequence ID" value="NZ_CAMIFG010000044.1"/>
</dbReference>
<dbReference type="AlphaFoldDB" id="A0A086YA40"/>
<dbReference type="PANTHER" id="PTHR34703:SF1">
    <property type="entry name" value="ANTIPORTER SUBUNIT MNHG2-RELATED"/>
    <property type="match status" value="1"/>
</dbReference>
<evidence type="ECO:0000313" key="1">
    <source>
        <dbReference type="EMBL" id="KFI31140.1"/>
    </source>
</evidence>
<reference evidence="1 2" key="1">
    <citation type="submission" date="2014-03" db="EMBL/GenBank/DDBJ databases">
        <title>Genome of Haematobacter massiliensis CCUG 47968.</title>
        <authorList>
            <person name="Wang D."/>
            <person name="Wang G."/>
        </authorList>
    </citation>
    <scope>NUCLEOTIDE SEQUENCE [LARGE SCALE GENOMIC DNA]</scope>
    <source>
        <strain evidence="1 2">CCUG 47968</strain>
    </source>
</reference>
<dbReference type="PANTHER" id="PTHR34703">
    <property type="entry name" value="ANTIPORTER SUBUNIT MNHG2-RELATED"/>
    <property type="match status" value="1"/>
</dbReference>
<protein>
    <submittedName>
        <fullName evidence="1">Cation:proton antiporter</fullName>
    </submittedName>
</protein>
<dbReference type="NCBIfam" id="TIGR01300">
    <property type="entry name" value="CPA3_mnhG_phaG"/>
    <property type="match status" value="1"/>
</dbReference>
<dbReference type="EMBL" id="JGYG01000002">
    <property type="protein sequence ID" value="KFI31140.1"/>
    <property type="molecule type" value="Genomic_DNA"/>
</dbReference>
<comment type="caution">
    <text evidence="1">The sequence shown here is derived from an EMBL/GenBank/DDBJ whole genome shotgun (WGS) entry which is preliminary data.</text>
</comment>
<dbReference type="Pfam" id="PF03334">
    <property type="entry name" value="PhaG_MnhG_YufB"/>
    <property type="match status" value="1"/>
</dbReference>
<dbReference type="OrthoDB" id="4427992at2"/>
<organism evidence="1 2">
    <name type="scientific">Haematobacter massiliensis</name>
    <dbReference type="NCBI Taxonomy" id="195105"/>
    <lineage>
        <taxon>Bacteria</taxon>
        <taxon>Pseudomonadati</taxon>
        <taxon>Pseudomonadota</taxon>
        <taxon>Alphaproteobacteria</taxon>
        <taxon>Rhodobacterales</taxon>
        <taxon>Paracoccaceae</taxon>
        <taxon>Haematobacter</taxon>
    </lineage>
</organism>
<proteinExistence type="predicted"/>
<dbReference type="GO" id="GO:0015385">
    <property type="term" value="F:sodium:proton antiporter activity"/>
    <property type="evidence" value="ECO:0007669"/>
    <property type="project" value="TreeGrafter"/>
</dbReference>
<evidence type="ECO:0000313" key="2">
    <source>
        <dbReference type="Proteomes" id="UP000028826"/>
    </source>
</evidence>
<name>A0A086YA40_9RHOB</name>
<dbReference type="InterPro" id="IPR005133">
    <property type="entry name" value="PhaG_MnhG_YufB"/>
</dbReference>
<sequence>MNPAIDLPLWAAIPAATFLVIGATLALIGSFGLARISTFFERLHAPTLGTSWGVAGIAICSMIVSTFVTGKPVIHELLIAIFIMITTPVTLMLLGRAVLYRHQAEKAEAEQKRAALERAERALDPKGAED</sequence>